<dbReference type="Proteomes" id="UP001269819">
    <property type="component" value="Unassembled WGS sequence"/>
</dbReference>
<dbReference type="Pfam" id="PF08544">
    <property type="entry name" value="GHMP_kinases_C"/>
    <property type="match status" value="1"/>
</dbReference>
<keyword evidence="4 10" id="KW-0808">Transferase</keyword>
<keyword evidence="7 10" id="KW-0067">ATP-binding</keyword>
<name>A0ABU3VT18_9GAMM</name>
<evidence type="ECO:0000313" key="13">
    <source>
        <dbReference type="EMBL" id="MDV2077410.1"/>
    </source>
</evidence>
<dbReference type="InterPro" id="IPR036554">
    <property type="entry name" value="GHMP_kinase_C_sf"/>
</dbReference>
<comment type="pathway">
    <text evidence="10">Isoprenoid biosynthesis; isopentenyl diphosphate biosynthesis via DXP pathway; isopentenyl diphosphate from 1-deoxy-D-xylulose 5-phosphate: step 3/6.</text>
</comment>
<comment type="function">
    <text evidence="10">Catalyzes the phosphorylation of the position 2 hydroxy group of 4-diphosphocytidyl-2C-methyl-D-erythritol.</text>
</comment>
<keyword evidence="6 10" id="KW-0418">Kinase</keyword>
<evidence type="ECO:0000256" key="10">
    <source>
        <dbReference type="HAMAP-Rule" id="MF_00061"/>
    </source>
</evidence>
<comment type="catalytic activity">
    <reaction evidence="10">
        <text>4-CDP-2-C-methyl-D-erythritol + ATP = 4-CDP-2-C-methyl-D-erythritol 2-phosphate + ADP + H(+)</text>
        <dbReference type="Rhea" id="RHEA:18437"/>
        <dbReference type="ChEBI" id="CHEBI:15378"/>
        <dbReference type="ChEBI" id="CHEBI:30616"/>
        <dbReference type="ChEBI" id="CHEBI:57823"/>
        <dbReference type="ChEBI" id="CHEBI:57919"/>
        <dbReference type="ChEBI" id="CHEBI:456216"/>
        <dbReference type="EC" id="2.7.1.148"/>
    </reaction>
</comment>
<gene>
    <name evidence="10 13" type="primary">ispE</name>
    <name evidence="13" type="ORF">RYS15_01880</name>
</gene>
<keyword evidence="14" id="KW-1185">Reference proteome</keyword>
<proteinExistence type="inferred from homology"/>
<evidence type="ECO:0000256" key="4">
    <source>
        <dbReference type="ARBA" id="ARBA00022679"/>
    </source>
</evidence>
<dbReference type="Gene3D" id="3.30.230.10">
    <property type="match status" value="1"/>
</dbReference>
<protein>
    <recommendedName>
        <fullName evidence="3 10">4-diphosphocytidyl-2-C-methyl-D-erythritol kinase</fullName>
        <shortName evidence="10">CMK</shortName>
        <ecNumber evidence="2 10">2.7.1.148</ecNumber>
    </recommendedName>
    <alternativeName>
        <fullName evidence="9 10">4-(cytidine-5'-diphospho)-2-C-methyl-D-erythritol kinase</fullName>
    </alternativeName>
</protein>
<sequence>MTLSLPSPAKLNLFLHITGRRSDGYHDLQTLFQFLDYGDELTFQQRQDGQIRLTPTLSGVEHDDNLIVKAARLLAKQTDRSVPGADIHLDKRLPMGGGLGGGSSNAATTLLGLNRLWQLDLDIDTLAELGLQLGADVPVFVRGFAAWGEGVGEILTPVEPPEDWFLVLKADCHINTGKIFSHPGLTRDTPKTIIAPAFEGDASRYRNDCEDVVCELYPEVRKSLEWLSQFGPARLTGTGACIFGRFPTESAARNIWESKPSGITGFVAKGVNHSPLHKKLTELT</sequence>
<feature type="active site" evidence="10">
    <location>
        <position position="10"/>
    </location>
</feature>
<evidence type="ECO:0000256" key="6">
    <source>
        <dbReference type="ARBA" id="ARBA00022777"/>
    </source>
</evidence>
<feature type="domain" description="GHMP kinase C-terminal" evidence="12">
    <location>
        <begin position="207"/>
        <end position="257"/>
    </location>
</feature>
<dbReference type="EMBL" id="JAWIIJ010000001">
    <property type="protein sequence ID" value="MDV2077410.1"/>
    <property type="molecule type" value="Genomic_DNA"/>
</dbReference>
<dbReference type="PIRSF" id="PIRSF010376">
    <property type="entry name" value="IspE"/>
    <property type="match status" value="1"/>
</dbReference>
<evidence type="ECO:0000313" key="14">
    <source>
        <dbReference type="Proteomes" id="UP001269819"/>
    </source>
</evidence>
<dbReference type="PANTHER" id="PTHR43527:SF2">
    <property type="entry name" value="4-DIPHOSPHOCYTIDYL-2-C-METHYL-D-ERYTHRITOL KINASE, CHLOROPLASTIC"/>
    <property type="match status" value="1"/>
</dbReference>
<dbReference type="SUPFAM" id="SSF55060">
    <property type="entry name" value="GHMP Kinase, C-terminal domain"/>
    <property type="match status" value="1"/>
</dbReference>
<dbReference type="InterPro" id="IPR020568">
    <property type="entry name" value="Ribosomal_Su5_D2-typ_SF"/>
</dbReference>
<dbReference type="InterPro" id="IPR014721">
    <property type="entry name" value="Ribsml_uS5_D2-typ_fold_subgr"/>
</dbReference>
<reference evidence="13 14" key="1">
    <citation type="submission" date="2023-10" db="EMBL/GenBank/DDBJ databases">
        <title>Characteristics and mechanism of a salt-tolerant marine origin heterotrophic nitrifying- aerobic denitrifying bacteria Marinobacter xestospongiae HN1.</title>
        <authorList>
            <person name="Qi R."/>
        </authorList>
    </citation>
    <scope>NUCLEOTIDE SEQUENCE [LARGE SCALE GENOMIC DNA]</scope>
    <source>
        <strain evidence="13 14">HN1</strain>
    </source>
</reference>
<organism evidence="13 14">
    <name type="scientific">Marinobacter xestospongiae</name>
    <dbReference type="NCBI Taxonomy" id="994319"/>
    <lineage>
        <taxon>Bacteria</taxon>
        <taxon>Pseudomonadati</taxon>
        <taxon>Pseudomonadota</taxon>
        <taxon>Gammaproteobacteria</taxon>
        <taxon>Pseudomonadales</taxon>
        <taxon>Marinobacteraceae</taxon>
        <taxon>Marinobacter</taxon>
    </lineage>
</organism>
<dbReference type="InterPro" id="IPR006204">
    <property type="entry name" value="GHMP_kinase_N_dom"/>
</dbReference>
<keyword evidence="8 10" id="KW-0414">Isoprene biosynthesis</keyword>
<feature type="domain" description="GHMP kinase N-terminal" evidence="11">
    <location>
        <begin position="65"/>
        <end position="143"/>
    </location>
</feature>
<comment type="caution">
    <text evidence="13">The sequence shown here is derived from an EMBL/GenBank/DDBJ whole genome shotgun (WGS) entry which is preliminary data.</text>
</comment>
<feature type="binding site" evidence="10">
    <location>
        <begin position="94"/>
        <end position="104"/>
    </location>
    <ligand>
        <name>ATP</name>
        <dbReference type="ChEBI" id="CHEBI:30616"/>
    </ligand>
</feature>
<dbReference type="SUPFAM" id="SSF54211">
    <property type="entry name" value="Ribosomal protein S5 domain 2-like"/>
    <property type="match status" value="1"/>
</dbReference>
<dbReference type="InterPro" id="IPR004424">
    <property type="entry name" value="IspE"/>
</dbReference>
<accession>A0ABU3VT18</accession>
<dbReference type="PANTHER" id="PTHR43527">
    <property type="entry name" value="4-DIPHOSPHOCYTIDYL-2-C-METHYL-D-ERYTHRITOL KINASE, CHLOROPLASTIC"/>
    <property type="match status" value="1"/>
</dbReference>
<comment type="similarity">
    <text evidence="1 10">Belongs to the GHMP kinase family. IspE subfamily.</text>
</comment>
<evidence type="ECO:0000256" key="5">
    <source>
        <dbReference type="ARBA" id="ARBA00022741"/>
    </source>
</evidence>
<dbReference type="EC" id="2.7.1.148" evidence="2 10"/>
<evidence type="ECO:0000259" key="12">
    <source>
        <dbReference type="Pfam" id="PF08544"/>
    </source>
</evidence>
<dbReference type="RefSeq" id="WP_316972377.1">
    <property type="nucleotide sequence ID" value="NZ_JAWIIJ010000001.1"/>
</dbReference>
<dbReference type="Pfam" id="PF00288">
    <property type="entry name" value="GHMP_kinases_N"/>
    <property type="match status" value="1"/>
</dbReference>
<evidence type="ECO:0000256" key="7">
    <source>
        <dbReference type="ARBA" id="ARBA00022840"/>
    </source>
</evidence>
<evidence type="ECO:0000256" key="1">
    <source>
        <dbReference type="ARBA" id="ARBA00009684"/>
    </source>
</evidence>
<dbReference type="GO" id="GO:0050515">
    <property type="term" value="F:4-(cytidine 5'-diphospho)-2-C-methyl-D-erythritol kinase activity"/>
    <property type="evidence" value="ECO:0007669"/>
    <property type="project" value="UniProtKB-EC"/>
</dbReference>
<evidence type="ECO:0000256" key="2">
    <source>
        <dbReference type="ARBA" id="ARBA00012052"/>
    </source>
</evidence>
<dbReference type="NCBIfam" id="TIGR00154">
    <property type="entry name" value="ispE"/>
    <property type="match status" value="1"/>
</dbReference>
<evidence type="ECO:0000256" key="9">
    <source>
        <dbReference type="ARBA" id="ARBA00032554"/>
    </source>
</evidence>
<evidence type="ECO:0000259" key="11">
    <source>
        <dbReference type="Pfam" id="PF00288"/>
    </source>
</evidence>
<keyword evidence="5 10" id="KW-0547">Nucleotide-binding</keyword>
<evidence type="ECO:0000256" key="8">
    <source>
        <dbReference type="ARBA" id="ARBA00023229"/>
    </source>
</evidence>
<dbReference type="Gene3D" id="3.30.70.890">
    <property type="entry name" value="GHMP kinase, C-terminal domain"/>
    <property type="match status" value="1"/>
</dbReference>
<evidence type="ECO:0000256" key="3">
    <source>
        <dbReference type="ARBA" id="ARBA00017473"/>
    </source>
</evidence>
<dbReference type="HAMAP" id="MF_00061">
    <property type="entry name" value="IspE"/>
    <property type="match status" value="1"/>
</dbReference>
<dbReference type="InterPro" id="IPR013750">
    <property type="entry name" value="GHMP_kinase_C_dom"/>
</dbReference>
<feature type="active site" evidence="10">
    <location>
        <position position="136"/>
    </location>
</feature>